<sequence>MPVMVPHDPKYMRTMGSAILGFYDILMMNMHYMCTASGGPDVSETTSARTSGPTSRPTSRLTTPTTSPKSSCKDRNVCTKLVEKWNFCRDAKYDNELRKFLCPKSCGFCP</sequence>
<dbReference type="GO" id="GO:0004222">
    <property type="term" value="F:metalloendopeptidase activity"/>
    <property type="evidence" value="ECO:0007669"/>
    <property type="project" value="InterPro"/>
</dbReference>
<name>A0AAD5R7X6_PARTN</name>
<accession>A0AAD5R7X6</accession>
<evidence type="ECO:0000259" key="3">
    <source>
        <dbReference type="PROSITE" id="PS51670"/>
    </source>
</evidence>
<dbReference type="InterPro" id="IPR003582">
    <property type="entry name" value="ShKT_dom"/>
</dbReference>
<dbReference type="Gene3D" id="1.10.10.1940">
    <property type="match status" value="1"/>
</dbReference>
<organism evidence="5 6">
    <name type="scientific">Parelaphostrongylus tenuis</name>
    <name type="common">Meningeal worm</name>
    <dbReference type="NCBI Taxonomy" id="148309"/>
    <lineage>
        <taxon>Eukaryota</taxon>
        <taxon>Metazoa</taxon>
        <taxon>Ecdysozoa</taxon>
        <taxon>Nematoda</taxon>
        <taxon>Chromadorea</taxon>
        <taxon>Rhabditida</taxon>
        <taxon>Rhabditina</taxon>
        <taxon>Rhabditomorpha</taxon>
        <taxon>Strongyloidea</taxon>
        <taxon>Metastrongylidae</taxon>
        <taxon>Parelaphostrongylus</taxon>
    </lineage>
</organism>
<dbReference type="Proteomes" id="UP001196413">
    <property type="component" value="Unassembled WGS sequence"/>
</dbReference>
<feature type="domain" description="ShKT" evidence="3">
    <location>
        <begin position="72"/>
        <end position="109"/>
    </location>
</feature>
<feature type="region of interest" description="Disordered" evidence="2">
    <location>
        <begin position="38"/>
        <end position="72"/>
    </location>
</feature>
<evidence type="ECO:0000313" key="6">
    <source>
        <dbReference type="Proteomes" id="UP001196413"/>
    </source>
</evidence>
<comment type="caution">
    <text evidence="1">Lacks conserved residue(s) required for the propagation of feature annotation.</text>
</comment>
<feature type="compositionally biased region" description="Low complexity" evidence="2">
    <location>
        <begin position="45"/>
        <end position="70"/>
    </location>
</feature>
<evidence type="ECO:0000256" key="1">
    <source>
        <dbReference type="PROSITE-ProRule" id="PRU01005"/>
    </source>
</evidence>
<evidence type="ECO:0008006" key="7">
    <source>
        <dbReference type="Google" id="ProtNLM"/>
    </source>
</evidence>
<dbReference type="GO" id="GO:0006508">
    <property type="term" value="P:proteolysis"/>
    <property type="evidence" value="ECO:0007669"/>
    <property type="project" value="InterPro"/>
</dbReference>
<dbReference type="EMBL" id="JAHQIW010006915">
    <property type="protein sequence ID" value="KAJ1371118.1"/>
    <property type="molecule type" value="Genomic_DNA"/>
</dbReference>
<protein>
    <recommendedName>
        <fullName evidence="7">ShKT domain-containing protein</fullName>
    </recommendedName>
</protein>
<keyword evidence="6" id="KW-1185">Reference proteome</keyword>
<dbReference type="PROSITE" id="PS51670">
    <property type="entry name" value="SHKT"/>
    <property type="match status" value="1"/>
</dbReference>
<dbReference type="InterPro" id="IPR001506">
    <property type="entry name" value="Peptidase_M12A"/>
</dbReference>
<dbReference type="PROSITE" id="PS51864">
    <property type="entry name" value="ASTACIN"/>
    <property type="match status" value="1"/>
</dbReference>
<gene>
    <name evidence="5" type="ORF">KIN20_033001</name>
</gene>
<evidence type="ECO:0000256" key="2">
    <source>
        <dbReference type="SAM" id="MobiDB-lite"/>
    </source>
</evidence>
<dbReference type="AlphaFoldDB" id="A0AAD5R7X6"/>
<evidence type="ECO:0000313" key="5">
    <source>
        <dbReference type="EMBL" id="KAJ1371118.1"/>
    </source>
</evidence>
<reference evidence="5" key="1">
    <citation type="submission" date="2021-06" db="EMBL/GenBank/DDBJ databases">
        <title>Parelaphostrongylus tenuis whole genome reference sequence.</title>
        <authorList>
            <person name="Garwood T.J."/>
            <person name="Larsen P.A."/>
            <person name="Fountain-Jones N.M."/>
            <person name="Garbe J.R."/>
            <person name="Macchietto M.G."/>
            <person name="Kania S.A."/>
            <person name="Gerhold R.W."/>
            <person name="Richards J.E."/>
            <person name="Wolf T.M."/>
        </authorList>
    </citation>
    <scope>NUCLEOTIDE SEQUENCE</scope>
    <source>
        <strain evidence="5">MNPRO001-30</strain>
        <tissue evidence="5">Meninges</tissue>
    </source>
</reference>
<comment type="caution">
    <text evidence="5">The sequence shown here is derived from an EMBL/GenBank/DDBJ whole genome shotgun (WGS) entry which is preliminary data.</text>
</comment>
<proteinExistence type="predicted"/>
<evidence type="ECO:0000259" key="4">
    <source>
        <dbReference type="PROSITE" id="PS51864"/>
    </source>
</evidence>
<feature type="domain" description="Peptidase M12A" evidence="4">
    <location>
        <begin position="1"/>
        <end position="35"/>
    </location>
</feature>